<dbReference type="RefSeq" id="WP_092555469.1">
    <property type="nucleotide sequence ID" value="NZ_BOMJ01000045.1"/>
</dbReference>
<dbReference type="SUPFAM" id="SSF75005">
    <property type="entry name" value="Arabinanase/levansucrase/invertase"/>
    <property type="match status" value="1"/>
</dbReference>
<comment type="similarity">
    <text evidence="1 6">Belongs to the glycosyl hydrolase 43 family.</text>
</comment>
<keyword evidence="2 6" id="KW-0378">Hydrolase</keyword>
<feature type="site" description="Important for catalytic activity, responsible for pKa modulation of the active site Glu and correct orientation of both the proton donor and substrate" evidence="5">
    <location>
        <position position="120"/>
    </location>
</feature>
<dbReference type="STRING" id="113562.SAMN04489716_9067"/>
<evidence type="ECO:0000256" key="2">
    <source>
        <dbReference type="ARBA" id="ARBA00022801"/>
    </source>
</evidence>
<dbReference type="CDD" id="cd09001">
    <property type="entry name" value="GH43_FsAxh1-like"/>
    <property type="match status" value="1"/>
</dbReference>
<accession>A0A1H2DBI6</accession>
<dbReference type="InterPro" id="IPR013320">
    <property type="entry name" value="ConA-like_dom_sf"/>
</dbReference>
<gene>
    <name evidence="8" type="ORF">SAMN04489716_9067</name>
</gene>
<dbReference type="AlphaFoldDB" id="A0A1H2DBI6"/>
<dbReference type="Pfam" id="PF04616">
    <property type="entry name" value="Glyco_hydro_43"/>
    <property type="match status" value="1"/>
</dbReference>
<dbReference type="EMBL" id="LT629758">
    <property type="protein sequence ID" value="SDT80115.1"/>
    <property type="molecule type" value="Genomic_DNA"/>
</dbReference>
<feature type="active site" description="Proton acceptor" evidence="4">
    <location>
        <position position="14"/>
    </location>
</feature>
<dbReference type="GO" id="GO:0004553">
    <property type="term" value="F:hydrolase activity, hydrolyzing O-glycosyl compounds"/>
    <property type="evidence" value="ECO:0007669"/>
    <property type="project" value="InterPro"/>
</dbReference>
<dbReference type="Pfam" id="PF17851">
    <property type="entry name" value="GH43_C2"/>
    <property type="match status" value="1"/>
</dbReference>
<evidence type="ECO:0000256" key="5">
    <source>
        <dbReference type="PIRSR" id="PIRSR606710-2"/>
    </source>
</evidence>
<keyword evidence="9" id="KW-1185">Reference proteome</keyword>
<protein>
    <submittedName>
        <fullName evidence="8">Beta-xylosidase</fullName>
    </submittedName>
</protein>
<dbReference type="InterPro" id="IPR023296">
    <property type="entry name" value="Glyco_hydro_beta-prop_sf"/>
</dbReference>
<sequence length="481" mass="52441">MTYRNPVLFADFSDPDVVRVGRDYWMTASSFNRVPGLPLLHSTDLVDWRLTGYALARLPDRYDMPRPGCGVWAPALRHHDGRFWICYPDPDLGIFVTTADDPAGPWSEPRLILPGRGLIDPCPLWDDDGDTYLVHAWARSRCGFNNRLTAHRMTADLTRPLDAGTVVVDGDTIDGCRTLEGPKWYRRDGWYWIFAPGGGVTNGWQYAMRSRHVFGPYEPRIVLAQGDTEVNGPHQGAWVETEAGESWFLHFQDRGAFGRIVHLQPMRWGADGWPVLGADGSPVPSHRDPLPAPAVSGARRAAGSPWSWPANPEPGWLLDRPGAGLRLACLAKDGTDLRAVRNVLGQRLSGPRTRAEVELTLRAGVGARAGLVLLGRTYAWIGLENRPDGTHLICRAADGDAEQDVADPVTVPADTPVRLSVAVTGSAVVRFAAEIGGERRLCGPPFTATSGLWVGATLGLFAVGPDGFADFGPLDITPEEP</sequence>
<dbReference type="Gene3D" id="2.60.120.200">
    <property type="match status" value="1"/>
</dbReference>
<dbReference type="PANTHER" id="PTHR42812:SF12">
    <property type="entry name" value="BETA-XYLOSIDASE-RELATED"/>
    <property type="match status" value="1"/>
</dbReference>
<dbReference type="InterPro" id="IPR041542">
    <property type="entry name" value="GH43_C2"/>
</dbReference>
<reference evidence="8 9" key="1">
    <citation type="submission" date="2016-10" db="EMBL/GenBank/DDBJ databases">
        <authorList>
            <person name="de Groot N.N."/>
        </authorList>
    </citation>
    <scope>NUCLEOTIDE SEQUENCE [LARGE SCALE GENOMIC DNA]</scope>
    <source>
        <strain evidence="8 9">DSM 43941</strain>
    </source>
</reference>
<dbReference type="InterPro" id="IPR006710">
    <property type="entry name" value="Glyco_hydro_43"/>
</dbReference>
<dbReference type="Proteomes" id="UP000198688">
    <property type="component" value="Chromosome I"/>
</dbReference>
<proteinExistence type="inferred from homology"/>
<evidence type="ECO:0000313" key="8">
    <source>
        <dbReference type="EMBL" id="SDT80115.1"/>
    </source>
</evidence>
<evidence type="ECO:0000313" key="9">
    <source>
        <dbReference type="Proteomes" id="UP000198688"/>
    </source>
</evidence>
<feature type="active site" description="Proton donor" evidence="4">
    <location>
        <position position="180"/>
    </location>
</feature>
<evidence type="ECO:0000256" key="4">
    <source>
        <dbReference type="PIRSR" id="PIRSR606710-1"/>
    </source>
</evidence>
<dbReference type="SUPFAM" id="SSF49899">
    <property type="entry name" value="Concanavalin A-like lectins/glucanases"/>
    <property type="match status" value="1"/>
</dbReference>
<keyword evidence="3 6" id="KW-0326">Glycosidase</keyword>
<evidence type="ECO:0000256" key="3">
    <source>
        <dbReference type="ARBA" id="ARBA00023295"/>
    </source>
</evidence>
<dbReference type="OrthoDB" id="9801455at2"/>
<evidence type="ECO:0000256" key="1">
    <source>
        <dbReference type="ARBA" id="ARBA00009865"/>
    </source>
</evidence>
<dbReference type="Gene3D" id="2.115.10.20">
    <property type="entry name" value="Glycosyl hydrolase domain, family 43"/>
    <property type="match status" value="1"/>
</dbReference>
<evidence type="ECO:0000259" key="7">
    <source>
        <dbReference type="Pfam" id="PF17851"/>
    </source>
</evidence>
<dbReference type="GO" id="GO:0005975">
    <property type="term" value="P:carbohydrate metabolic process"/>
    <property type="evidence" value="ECO:0007669"/>
    <property type="project" value="InterPro"/>
</dbReference>
<evidence type="ECO:0000256" key="6">
    <source>
        <dbReference type="RuleBase" id="RU361187"/>
    </source>
</evidence>
<feature type="domain" description="Beta-xylosidase C-terminal Concanavalin A-like" evidence="7">
    <location>
        <begin position="305"/>
        <end position="471"/>
    </location>
</feature>
<dbReference type="InterPro" id="IPR051795">
    <property type="entry name" value="Glycosyl_Hydrlase_43"/>
</dbReference>
<organism evidence="8 9">
    <name type="scientific">Actinoplanes derwentensis</name>
    <dbReference type="NCBI Taxonomy" id="113562"/>
    <lineage>
        <taxon>Bacteria</taxon>
        <taxon>Bacillati</taxon>
        <taxon>Actinomycetota</taxon>
        <taxon>Actinomycetes</taxon>
        <taxon>Micromonosporales</taxon>
        <taxon>Micromonosporaceae</taxon>
        <taxon>Actinoplanes</taxon>
    </lineage>
</organism>
<dbReference type="PANTHER" id="PTHR42812">
    <property type="entry name" value="BETA-XYLOSIDASE"/>
    <property type="match status" value="1"/>
</dbReference>
<name>A0A1H2DBI6_9ACTN</name>